<keyword evidence="2" id="KW-1133">Transmembrane helix</keyword>
<evidence type="ECO:0000313" key="3">
    <source>
        <dbReference type="EMBL" id="ADV61156.1"/>
    </source>
</evidence>
<dbReference type="OrthoDB" id="289300at2"/>
<dbReference type="STRING" id="575540.Isop_0563"/>
<dbReference type="Proteomes" id="UP000008631">
    <property type="component" value="Chromosome"/>
</dbReference>
<feature type="transmembrane region" description="Helical" evidence="2">
    <location>
        <begin position="36"/>
        <end position="56"/>
    </location>
</feature>
<dbReference type="KEGG" id="ipa:Isop_0563"/>
<keyword evidence="4" id="KW-1185">Reference proteome</keyword>
<name>E8R038_ISOPI</name>
<feature type="compositionally biased region" description="Polar residues" evidence="1">
    <location>
        <begin position="145"/>
        <end position="158"/>
    </location>
</feature>
<reference evidence="3 4" key="2">
    <citation type="journal article" date="2011" name="Stand. Genomic Sci.">
        <title>Complete genome sequence of Isosphaera pallida type strain (IS1B).</title>
        <authorList>
            <consortium name="US DOE Joint Genome Institute (JGI-PGF)"/>
            <person name="Goker M."/>
            <person name="Cleland D."/>
            <person name="Saunders E."/>
            <person name="Lapidus A."/>
            <person name="Nolan M."/>
            <person name="Lucas S."/>
            <person name="Hammon N."/>
            <person name="Deshpande S."/>
            <person name="Cheng J.F."/>
            <person name="Tapia R."/>
            <person name="Han C."/>
            <person name="Goodwin L."/>
            <person name="Pitluck S."/>
            <person name="Liolios K."/>
            <person name="Pagani I."/>
            <person name="Ivanova N."/>
            <person name="Mavromatis K."/>
            <person name="Pati A."/>
            <person name="Chen A."/>
            <person name="Palaniappan K."/>
            <person name="Land M."/>
            <person name="Hauser L."/>
            <person name="Chang Y.J."/>
            <person name="Jeffries C.D."/>
            <person name="Detter J.C."/>
            <person name="Beck B."/>
            <person name="Woyke T."/>
            <person name="Bristow J."/>
            <person name="Eisen J.A."/>
            <person name="Markowitz V."/>
            <person name="Hugenholtz P."/>
            <person name="Kyrpides N.C."/>
            <person name="Klenk H.P."/>
        </authorList>
    </citation>
    <scope>NUCLEOTIDE SEQUENCE [LARGE SCALE GENOMIC DNA]</scope>
    <source>
        <strain evidence="4">ATCC 43644 / DSM 9630 / IS1B</strain>
    </source>
</reference>
<feature type="transmembrane region" description="Helical" evidence="2">
    <location>
        <begin position="82"/>
        <end position="102"/>
    </location>
</feature>
<proteinExistence type="predicted"/>
<dbReference type="eggNOG" id="ENOG5033J3E">
    <property type="taxonomic scope" value="Bacteria"/>
</dbReference>
<feature type="region of interest" description="Disordered" evidence="1">
    <location>
        <begin position="133"/>
        <end position="158"/>
    </location>
</feature>
<feature type="region of interest" description="Disordered" evidence="1">
    <location>
        <begin position="1"/>
        <end position="34"/>
    </location>
</feature>
<gene>
    <name evidence="3" type="ordered locus">Isop_0563</name>
</gene>
<dbReference type="HOGENOM" id="CLU_1667041_0_0_0"/>
<feature type="compositionally biased region" description="Basic residues" evidence="1">
    <location>
        <begin position="25"/>
        <end position="34"/>
    </location>
</feature>
<reference key="1">
    <citation type="submission" date="2010-11" db="EMBL/GenBank/DDBJ databases">
        <title>The complete sequence of chromosome of Isophaera pallida ATCC 43644.</title>
        <authorList>
            <consortium name="US DOE Joint Genome Institute (JGI-PGF)"/>
            <person name="Lucas S."/>
            <person name="Copeland A."/>
            <person name="Lapidus A."/>
            <person name="Bruce D."/>
            <person name="Goodwin L."/>
            <person name="Pitluck S."/>
            <person name="Kyrpides N."/>
            <person name="Mavromatis K."/>
            <person name="Pagani I."/>
            <person name="Ivanova N."/>
            <person name="Saunders E."/>
            <person name="Brettin T."/>
            <person name="Detter J.C."/>
            <person name="Han C."/>
            <person name="Tapia R."/>
            <person name="Land M."/>
            <person name="Hauser L."/>
            <person name="Markowitz V."/>
            <person name="Cheng J.-F."/>
            <person name="Hugenholtz P."/>
            <person name="Woyke T."/>
            <person name="Wu D."/>
            <person name="Eisen J.A."/>
        </authorList>
    </citation>
    <scope>NUCLEOTIDE SEQUENCE</scope>
    <source>
        <strain>ATCC 43644</strain>
    </source>
</reference>
<accession>E8R038</accession>
<evidence type="ECO:0000256" key="2">
    <source>
        <dbReference type="SAM" id="Phobius"/>
    </source>
</evidence>
<keyword evidence="2" id="KW-0472">Membrane</keyword>
<dbReference type="EMBL" id="CP002353">
    <property type="protein sequence ID" value="ADV61156.1"/>
    <property type="molecule type" value="Genomic_DNA"/>
</dbReference>
<organism evidence="3 4">
    <name type="scientific">Isosphaera pallida (strain ATCC 43644 / DSM 9630 / IS1B)</name>
    <dbReference type="NCBI Taxonomy" id="575540"/>
    <lineage>
        <taxon>Bacteria</taxon>
        <taxon>Pseudomonadati</taxon>
        <taxon>Planctomycetota</taxon>
        <taxon>Planctomycetia</taxon>
        <taxon>Isosphaerales</taxon>
        <taxon>Isosphaeraceae</taxon>
        <taxon>Isosphaera</taxon>
    </lineage>
</organism>
<sequence length="158" mass="17546">MSSPQPQPRADMPLSPPPASQAKPASRRRRKVRRQAPRAVVGVLAAGILIPSMLGFGQKLFEFYILAGEPEGTFALTPLSNYLLTSMGFFFLFCWATLRGMFRDVEQPKHTMLEQEMMLDRLEGTIPPIHHGEPPASILAPMESPRSQPLPTEKAFTS</sequence>
<evidence type="ECO:0000313" key="4">
    <source>
        <dbReference type="Proteomes" id="UP000008631"/>
    </source>
</evidence>
<dbReference type="AlphaFoldDB" id="E8R038"/>
<protein>
    <submittedName>
        <fullName evidence="3">Uncharacterized protein</fullName>
    </submittedName>
</protein>
<dbReference type="RefSeq" id="WP_013563445.1">
    <property type="nucleotide sequence ID" value="NC_014962.1"/>
</dbReference>
<keyword evidence="2" id="KW-0812">Transmembrane</keyword>
<evidence type="ECO:0000256" key="1">
    <source>
        <dbReference type="SAM" id="MobiDB-lite"/>
    </source>
</evidence>
<dbReference type="InParanoid" id="E8R038"/>